<name>A0A9P4JPD6_9PLEO</name>
<keyword evidence="4" id="KW-0238">DNA-binding</keyword>
<dbReference type="InterPro" id="IPR029063">
    <property type="entry name" value="SAM-dependent_MTases_sf"/>
</dbReference>
<dbReference type="Gene3D" id="3.40.50.150">
    <property type="entry name" value="Vaccinia Virus protein VP39"/>
    <property type="match status" value="1"/>
</dbReference>
<dbReference type="Pfam" id="PF25423">
    <property type="entry name" value="DUF7893"/>
    <property type="match status" value="1"/>
</dbReference>
<reference evidence="9" key="1">
    <citation type="journal article" date="2020" name="Stud. Mycol.">
        <title>101 Dothideomycetes genomes: a test case for predicting lifestyles and emergence of pathogens.</title>
        <authorList>
            <person name="Haridas S."/>
            <person name="Albert R."/>
            <person name="Binder M."/>
            <person name="Bloem J."/>
            <person name="Labutti K."/>
            <person name="Salamov A."/>
            <person name="Andreopoulos B."/>
            <person name="Baker S."/>
            <person name="Barry K."/>
            <person name="Bills G."/>
            <person name="Bluhm B."/>
            <person name="Cannon C."/>
            <person name="Castanera R."/>
            <person name="Culley D."/>
            <person name="Daum C."/>
            <person name="Ezra D."/>
            <person name="Gonzalez J."/>
            <person name="Henrissat B."/>
            <person name="Kuo A."/>
            <person name="Liang C."/>
            <person name="Lipzen A."/>
            <person name="Lutzoni F."/>
            <person name="Magnuson J."/>
            <person name="Mondo S."/>
            <person name="Nolan M."/>
            <person name="Ohm R."/>
            <person name="Pangilinan J."/>
            <person name="Park H.-J."/>
            <person name="Ramirez L."/>
            <person name="Alfaro M."/>
            <person name="Sun H."/>
            <person name="Tritt A."/>
            <person name="Yoshinaga Y."/>
            <person name="Zwiers L.-H."/>
            <person name="Turgeon B."/>
            <person name="Goodwin S."/>
            <person name="Spatafora J."/>
            <person name="Crous P."/>
            <person name="Grigoriev I."/>
        </authorList>
    </citation>
    <scope>NUCLEOTIDE SEQUENCE</scope>
    <source>
        <strain evidence="9">ATCC 74209</strain>
    </source>
</reference>
<evidence type="ECO:0000313" key="9">
    <source>
        <dbReference type="EMBL" id="KAF2200824.1"/>
    </source>
</evidence>
<keyword evidence="6" id="KW-0949">S-adenosyl-L-methionine</keyword>
<dbReference type="PROSITE" id="PS51679">
    <property type="entry name" value="SAM_MT_C5"/>
    <property type="match status" value="1"/>
</dbReference>
<evidence type="ECO:0000256" key="2">
    <source>
        <dbReference type="ARBA" id="ARBA00022603"/>
    </source>
</evidence>
<evidence type="ECO:0000259" key="8">
    <source>
        <dbReference type="PROSITE" id="PS51038"/>
    </source>
</evidence>
<evidence type="ECO:0000256" key="5">
    <source>
        <dbReference type="ARBA" id="ARBA00023242"/>
    </source>
</evidence>
<dbReference type="EMBL" id="ML994003">
    <property type="protein sequence ID" value="KAF2200824.1"/>
    <property type="molecule type" value="Genomic_DNA"/>
</dbReference>
<dbReference type="PROSITE" id="PS51038">
    <property type="entry name" value="BAH"/>
    <property type="match status" value="1"/>
</dbReference>
<evidence type="ECO:0000256" key="4">
    <source>
        <dbReference type="ARBA" id="ARBA00023125"/>
    </source>
</evidence>
<comment type="subcellular location">
    <subcellularLocation>
        <location evidence="1">Nucleus</location>
    </subcellularLocation>
</comment>
<proteinExistence type="inferred from homology"/>
<dbReference type="OrthoDB" id="5376140at2759"/>
<evidence type="ECO:0000256" key="3">
    <source>
        <dbReference type="ARBA" id="ARBA00022679"/>
    </source>
</evidence>
<sequence>MLSKPPRLVTALSVFFIVCLGSWYLRLVQKPQGLVLPIYKGNRNPLDFSIPLRFTDGVPKPAGSKYSHILVVPRAGEEDITWMTEELKDTPLAIYEVDNPDAEYHVPKNKGREAMVYLTYIIDHYDKLPDTVIFAHSHRWAWHNNMLLGLDTAQMIKRLNHDRVARMGYMNLRCHHDPGCPDWIHLDRPAKDFDFFKKPEEIFWRRYVWEELHPGAPIPSSLSGVCCAQFAVSKDRIRQIPLERFVHYREWLLNTPIEDAYSGRIFEYIWHYIFTGHEQYCPSMNTCYCDGYGICFGGRENYTSFFAQMDERNKLFGELDGYRNQEKEKKAAQGDAYETPKDTKENIDELDGTVRLMDVELDTWRKKAFERGEDPANRELETETYDDTHLWDYVPKSDSEKSKFRLSGKHNSCSELPKPSNGGSSDLKGDVPSIFPSQIYDMKELLSKRCIEVRPECYEYPKCRYENCPPPLPITRESKALEHLKSAWDQLQNDQLQANPLQYDSSDVQDYVTLDLDDFSAYYKPDHKFEYELRPLSLLGSNSDHMVFNGVLSVGKSRIYVEDIPIKEFSIEGYGSEEDPTVTVYLQSPLSAHYNIYYKLRKSSAEYQAQHQQFLWLAEFTKHCLDYMSSSAAGSITLGHFRTDFYTWIKARFSGNSLFQKWRSQHPRSDFRQAVNANIDLLYHQAYNLPNRDDDDLLSHPLWGDCMKLGHSIEREDIKREKTPATPVVYHCFKHLYFGKYLEEVVSETGIAGEVEARKTALGFDGTSIAKPDRARDSDVNINVGDVISVDPDLDGLWKTTDQEWLAYVQRTSMLRNGQLQLHVIWLYRPTDTTISTAYYPFNDELFFSDHCDCEERPLFSTDVVRKYSVVFHPKRQRTNADFWIRQKYMSTKNCFETLEEGDFRCTCDAGEEAPSLQAGDCIYITSNSKSSIILEPVVYVASNGKDVSVRRLLRLGRDCAKLSSERCKIPKNELVWTDEYITVPRRRVQRKCHIRFYTVHDIETRNVPTPYDRNGSGDCWIVSSRLASRRGEQVLQPLDPSILDPQVLQQGFDPNAPASEGCKPLRGLSVFSGGGNLDRGIEEGGGVEFTHAVDIEAPAIHTQKANARNPEKFTPCHGSVNDFIWGLMTGKRNSLHPGIGQVEYLSAGSPCPPFSTLQKDWRSAQSCQKASLLTTFCTLIDLYRPQYAIMENVVNMAATRKGSEQEKVFAQVVGCLVALGYQVRQFMIDSWSHGSGQRRTRLFISVAAPGLIPISQPAITHSHPAGTLNRSIGVLINSERIGRRDLHCPTPFEHVTAAEATQGLPNINTGLSSVCISYPDHRLVRPMRVKDRQLIRAVPLFPPGQSYATTLKRGLLATELIQDRKEVGMSWKRIRPKALIPTITTKMNPADSRCGEVLHWQEHRPMTVQEARRTQGIPDHEVIVGSTNDQWHVIGNAVDRFVSLALGLEVRKAWKASQGHDTTLDSHHIRTGEGTNGNVSGVSEITKNTTTILGSGDGPRSTLSVAEKISVLTTRIVRRTPSVKTTIDRINMVKETTIESVRDVPRRSSTLTPANGSERARRLGSIKRPITISSEEPVGPRKRTRHSGLSVEYSPRDWSKVPEREAARRKE</sequence>
<dbReference type="PANTHER" id="PTHR37490:SF3">
    <property type="entry name" value="DUF3431 DOMAIN CONTAINING PROTEIN"/>
    <property type="match status" value="1"/>
</dbReference>
<evidence type="ECO:0000256" key="7">
    <source>
        <dbReference type="SAM" id="MobiDB-lite"/>
    </source>
</evidence>
<comment type="caution">
    <text evidence="9">The sequence shown here is derived from an EMBL/GenBank/DDBJ whole genome shotgun (WGS) entry which is preliminary data.</text>
</comment>
<feature type="domain" description="BAH" evidence="8">
    <location>
        <begin position="780"/>
        <end position="900"/>
    </location>
</feature>
<dbReference type="SUPFAM" id="SSF53335">
    <property type="entry name" value="S-adenosyl-L-methionine-dependent methyltransferases"/>
    <property type="match status" value="1"/>
</dbReference>
<dbReference type="GO" id="GO:0008168">
    <property type="term" value="F:methyltransferase activity"/>
    <property type="evidence" value="ECO:0007669"/>
    <property type="project" value="UniProtKB-KW"/>
</dbReference>
<accession>A0A9P4JPD6</accession>
<evidence type="ECO:0000313" key="10">
    <source>
        <dbReference type="Proteomes" id="UP000799536"/>
    </source>
</evidence>
<feature type="region of interest" description="Disordered" evidence="7">
    <location>
        <begin position="403"/>
        <end position="430"/>
    </location>
</feature>
<dbReference type="GO" id="GO:0003682">
    <property type="term" value="F:chromatin binding"/>
    <property type="evidence" value="ECO:0007669"/>
    <property type="project" value="InterPro"/>
</dbReference>
<dbReference type="InterPro" id="IPR001025">
    <property type="entry name" value="BAH_dom"/>
</dbReference>
<evidence type="ECO:0000256" key="1">
    <source>
        <dbReference type="ARBA" id="ARBA00004123"/>
    </source>
</evidence>
<dbReference type="InterPro" id="IPR021838">
    <property type="entry name" value="DUF3431"/>
</dbReference>
<organism evidence="9 10">
    <name type="scientific">Delitschia confertaspora ATCC 74209</name>
    <dbReference type="NCBI Taxonomy" id="1513339"/>
    <lineage>
        <taxon>Eukaryota</taxon>
        <taxon>Fungi</taxon>
        <taxon>Dikarya</taxon>
        <taxon>Ascomycota</taxon>
        <taxon>Pezizomycotina</taxon>
        <taxon>Dothideomycetes</taxon>
        <taxon>Pleosporomycetidae</taxon>
        <taxon>Pleosporales</taxon>
        <taxon>Delitschiaceae</taxon>
        <taxon>Delitschia</taxon>
    </lineage>
</organism>
<evidence type="ECO:0000256" key="6">
    <source>
        <dbReference type="PROSITE-ProRule" id="PRU01016"/>
    </source>
</evidence>
<dbReference type="InterPro" id="IPR043151">
    <property type="entry name" value="BAH_sf"/>
</dbReference>
<dbReference type="GO" id="GO:0005634">
    <property type="term" value="C:nucleus"/>
    <property type="evidence" value="ECO:0007669"/>
    <property type="project" value="UniProtKB-SubCell"/>
</dbReference>
<feature type="region of interest" description="Disordered" evidence="7">
    <location>
        <begin position="1545"/>
        <end position="1612"/>
    </location>
</feature>
<dbReference type="InterPro" id="IPR001525">
    <property type="entry name" value="C5_MeTfrase"/>
</dbReference>
<keyword evidence="10" id="KW-1185">Reference proteome</keyword>
<keyword evidence="5" id="KW-0539">Nucleus</keyword>
<feature type="active site" evidence="6">
    <location>
        <position position="1152"/>
    </location>
</feature>
<dbReference type="Proteomes" id="UP000799536">
    <property type="component" value="Unassembled WGS sequence"/>
</dbReference>
<dbReference type="Gene3D" id="2.30.30.490">
    <property type="match status" value="1"/>
</dbReference>
<dbReference type="PRINTS" id="PR00105">
    <property type="entry name" value="C5METTRFRASE"/>
</dbReference>
<dbReference type="GO" id="GO:0003677">
    <property type="term" value="F:DNA binding"/>
    <property type="evidence" value="ECO:0007669"/>
    <property type="project" value="UniProtKB-KW"/>
</dbReference>
<gene>
    <name evidence="9" type="ORF">GQ43DRAFT_481228</name>
</gene>
<dbReference type="InterPro" id="IPR057215">
    <property type="entry name" value="DUF7893"/>
</dbReference>
<dbReference type="PANTHER" id="PTHR37490">
    <property type="entry name" value="EXPRESSED PROTEIN"/>
    <property type="match status" value="1"/>
</dbReference>
<feature type="compositionally biased region" description="Basic and acidic residues" evidence="7">
    <location>
        <begin position="1595"/>
        <end position="1612"/>
    </location>
</feature>
<dbReference type="Pfam" id="PF11913">
    <property type="entry name" value="DUF3431"/>
    <property type="match status" value="1"/>
</dbReference>
<dbReference type="Gene3D" id="3.90.120.10">
    <property type="entry name" value="DNA Methylase, subunit A, domain 2"/>
    <property type="match status" value="1"/>
</dbReference>
<dbReference type="GO" id="GO:0032259">
    <property type="term" value="P:methylation"/>
    <property type="evidence" value="ECO:0007669"/>
    <property type="project" value="UniProtKB-KW"/>
</dbReference>
<feature type="region of interest" description="Disordered" evidence="7">
    <location>
        <begin position="1464"/>
        <end position="1483"/>
    </location>
</feature>
<keyword evidence="2 6" id="KW-0489">Methyltransferase</keyword>
<comment type="similarity">
    <text evidence="6">Belongs to the class I-like SAM-binding methyltransferase superfamily. C5-methyltransferase family.</text>
</comment>
<dbReference type="Pfam" id="PF00145">
    <property type="entry name" value="DNA_methylase"/>
    <property type="match status" value="1"/>
</dbReference>
<keyword evidence="3 6" id="KW-0808">Transferase</keyword>
<protein>
    <recommendedName>
        <fullName evidence="8">BAH domain-containing protein</fullName>
    </recommendedName>
</protein>